<comment type="caution">
    <text evidence="4">The sequence shown here is derived from an EMBL/GenBank/DDBJ whole genome shotgun (WGS) entry which is preliminary data.</text>
</comment>
<protein>
    <submittedName>
        <fullName evidence="4">Uncharacterized protein</fullName>
    </submittedName>
</protein>
<gene>
    <name evidence="4" type="ORF">SPIL2461_LOCUS12968</name>
</gene>
<sequence>MDGIPLSHHELKERGLLHKWRPDCIPLQFVCCLTCSSGSRGMFTIFVSHQWLSSKHPDPDGQQLAVLRSTLQGIVDGSLQVEPDAISSMQGQGGGLTSRSREDVSNGFVFLDWFAIPSITVRTMEGNTMPEGLRAVRSIPAYVEVADLFVSLVPELITETSVIVVLGPKEAKFIHPLANRISDGDFTVEGFSDSYRFLLARTPVMLGQTSKSRSTKTFLEDFKFSSLESAGSHSGMGGILCAAFSEDAGMLRVLANSRADVNSGVSGLGNLGFFDGQSALLLATRHLCSVGVLLYCCPMYHAVPIIIAAESMVEPSLRHVHALVAAGTDLHTPVFPMGLTPLTCAISHACHRTVEAMLLAKCDPNPELSGLGYGPLHSAAAFSRENKHAVEITRLLLSHGADLNLQARPCHAFKIISWAARAYFHVVNLGCSSMMSLKVLASLPGLTPVGFAALLGDSAVTQVLVDAGAEMLTNERGDSPSDLAMANLHEGLLPCLSTFSI</sequence>
<dbReference type="InterPro" id="IPR036770">
    <property type="entry name" value="Ankyrin_rpt-contain_sf"/>
</dbReference>
<keyword evidence="2 3" id="KW-0040">ANK repeat</keyword>
<reference evidence="4" key="1">
    <citation type="submission" date="2021-02" db="EMBL/GenBank/DDBJ databases">
        <authorList>
            <person name="Dougan E. K."/>
            <person name="Rhodes N."/>
            <person name="Thang M."/>
            <person name="Chan C."/>
        </authorList>
    </citation>
    <scope>NUCLEOTIDE SEQUENCE</scope>
</reference>
<feature type="repeat" description="ANK" evidence="3">
    <location>
        <begin position="371"/>
        <end position="408"/>
    </location>
</feature>
<dbReference type="SUPFAM" id="SSF48403">
    <property type="entry name" value="Ankyrin repeat"/>
    <property type="match status" value="1"/>
</dbReference>
<dbReference type="InterPro" id="IPR002110">
    <property type="entry name" value="Ankyrin_rpt"/>
</dbReference>
<dbReference type="PROSITE" id="PS50297">
    <property type="entry name" value="ANK_REP_REGION"/>
    <property type="match status" value="1"/>
</dbReference>
<dbReference type="EMBL" id="CAJNIZ010027557">
    <property type="protein sequence ID" value="CAE7501136.1"/>
    <property type="molecule type" value="Genomic_DNA"/>
</dbReference>
<dbReference type="Proteomes" id="UP000649617">
    <property type="component" value="Unassembled WGS sequence"/>
</dbReference>
<organism evidence="4 5">
    <name type="scientific">Symbiodinium pilosum</name>
    <name type="common">Dinoflagellate</name>
    <dbReference type="NCBI Taxonomy" id="2952"/>
    <lineage>
        <taxon>Eukaryota</taxon>
        <taxon>Sar</taxon>
        <taxon>Alveolata</taxon>
        <taxon>Dinophyceae</taxon>
        <taxon>Suessiales</taxon>
        <taxon>Symbiodiniaceae</taxon>
        <taxon>Symbiodinium</taxon>
    </lineage>
</organism>
<evidence type="ECO:0000313" key="5">
    <source>
        <dbReference type="Proteomes" id="UP000649617"/>
    </source>
</evidence>
<dbReference type="PANTHER" id="PTHR24189">
    <property type="entry name" value="MYOTROPHIN"/>
    <property type="match status" value="1"/>
</dbReference>
<dbReference type="SMART" id="SM00248">
    <property type="entry name" value="ANK"/>
    <property type="match status" value="4"/>
</dbReference>
<dbReference type="PROSITE" id="PS50088">
    <property type="entry name" value="ANK_REPEAT"/>
    <property type="match status" value="2"/>
</dbReference>
<keyword evidence="5" id="KW-1185">Reference proteome</keyword>
<keyword evidence="1" id="KW-0677">Repeat</keyword>
<dbReference type="InterPro" id="IPR050745">
    <property type="entry name" value="Multifunctional_regulatory"/>
</dbReference>
<dbReference type="Pfam" id="PF12796">
    <property type="entry name" value="Ank_2"/>
    <property type="match status" value="1"/>
</dbReference>
<feature type="repeat" description="ANK" evidence="3">
    <location>
        <begin position="444"/>
        <end position="476"/>
    </location>
</feature>
<accession>A0A812T2E1</accession>
<dbReference type="OrthoDB" id="410775at2759"/>
<proteinExistence type="predicted"/>
<evidence type="ECO:0000256" key="1">
    <source>
        <dbReference type="ARBA" id="ARBA00022737"/>
    </source>
</evidence>
<evidence type="ECO:0000256" key="3">
    <source>
        <dbReference type="PROSITE-ProRule" id="PRU00023"/>
    </source>
</evidence>
<dbReference type="Gene3D" id="1.25.40.20">
    <property type="entry name" value="Ankyrin repeat-containing domain"/>
    <property type="match status" value="1"/>
</dbReference>
<dbReference type="AlphaFoldDB" id="A0A812T2E1"/>
<evidence type="ECO:0000256" key="2">
    <source>
        <dbReference type="ARBA" id="ARBA00023043"/>
    </source>
</evidence>
<evidence type="ECO:0000313" key="4">
    <source>
        <dbReference type="EMBL" id="CAE7501136.1"/>
    </source>
</evidence>
<dbReference type="PANTHER" id="PTHR24189:SF50">
    <property type="entry name" value="ANKYRIN REPEAT AND SOCS BOX PROTEIN 2"/>
    <property type="match status" value="1"/>
</dbReference>
<name>A0A812T2E1_SYMPI</name>